<gene>
    <name evidence="1" type="ORF">HERILL_LOCUS3592</name>
</gene>
<dbReference type="Proteomes" id="UP000594454">
    <property type="component" value="Chromosome 2"/>
</dbReference>
<name>A0A7R8UGZ9_HERIL</name>
<accession>A0A7R8UGZ9</accession>
<evidence type="ECO:0000313" key="2">
    <source>
        <dbReference type="Proteomes" id="UP000594454"/>
    </source>
</evidence>
<keyword evidence="2" id="KW-1185">Reference proteome</keyword>
<dbReference type="InParanoid" id="A0A7R8UGZ9"/>
<proteinExistence type="predicted"/>
<reference evidence="1 2" key="1">
    <citation type="submission" date="2020-11" db="EMBL/GenBank/DDBJ databases">
        <authorList>
            <person name="Wallbank WR R."/>
            <person name="Pardo Diaz C."/>
            <person name="Kozak K."/>
            <person name="Martin S."/>
            <person name="Jiggins C."/>
            <person name="Moest M."/>
            <person name="Warren A I."/>
            <person name="Generalovic N T."/>
            <person name="Byers J.R.P. K."/>
            <person name="Montejo-Kovacevich G."/>
            <person name="Yen C E."/>
        </authorList>
    </citation>
    <scope>NUCLEOTIDE SEQUENCE [LARGE SCALE GENOMIC DNA]</scope>
</reference>
<protein>
    <submittedName>
        <fullName evidence="1">Uncharacterized protein</fullName>
    </submittedName>
</protein>
<organism evidence="1 2">
    <name type="scientific">Hermetia illucens</name>
    <name type="common">Black soldier fly</name>
    <dbReference type="NCBI Taxonomy" id="343691"/>
    <lineage>
        <taxon>Eukaryota</taxon>
        <taxon>Metazoa</taxon>
        <taxon>Ecdysozoa</taxon>
        <taxon>Arthropoda</taxon>
        <taxon>Hexapoda</taxon>
        <taxon>Insecta</taxon>
        <taxon>Pterygota</taxon>
        <taxon>Neoptera</taxon>
        <taxon>Endopterygota</taxon>
        <taxon>Diptera</taxon>
        <taxon>Brachycera</taxon>
        <taxon>Stratiomyomorpha</taxon>
        <taxon>Stratiomyidae</taxon>
        <taxon>Hermetiinae</taxon>
        <taxon>Hermetia</taxon>
    </lineage>
</organism>
<dbReference type="AlphaFoldDB" id="A0A7R8UGZ9"/>
<dbReference type="EMBL" id="LR899010">
    <property type="protein sequence ID" value="CAD7080438.1"/>
    <property type="molecule type" value="Genomic_DNA"/>
</dbReference>
<sequence>MDRMSLFTGEFNVYSVIFVKVLCEVIPTIVDLSIVNAREETYNSSGIVLHQQPATYNLSRFNDMSLVSL</sequence>
<evidence type="ECO:0000313" key="1">
    <source>
        <dbReference type="EMBL" id="CAD7080438.1"/>
    </source>
</evidence>